<feature type="compositionally biased region" description="Basic and acidic residues" evidence="6">
    <location>
        <begin position="15"/>
        <end position="28"/>
    </location>
</feature>
<evidence type="ECO:0000256" key="6">
    <source>
        <dbReference type="SAM" id="MobiDB-lite"/>
    </source>
</evidence>
<evidence type="ECO:0000256" key="1">
    <source>
        <dbReference type="ARBA" id="ARBA00004123"/>
    </source>
</evidence>
<name>A0A9P6VIX4_9HELO</name>
<dbReference type="Proteomes" id="UP000785200">
    <property type="component" value="Unassembled WGS sequence"/>
</dbReference>
<accession>A0A9P6VIX4</accession>
<evidence type="ECO:0000256" key="5">
    <source>
        <dbReference type="ARBA" id="ARBA00023242"/>
    </source>
</evidence>
<sequence length="645" mass="73152">MQQTNMNPQKAKRVACKECRQAKARTPDQWDQPMHKMPQAVTAVKIDELTEQVEQLRSAVDRRGVDTSNSSIPAGNSGPPSSHHDSSHLQTSTSHAQRPMLPPQPSPSLQYHSRASKTPPVTPTTFSGAPLAIHSRSLEHINLDQARIDDLYRIFFQHYHPFFDILDITVAPDEFYSRSPLLFWAIIAIASRQYPQDATLFSILYPCVTKLMWTSISTFPHTRYIVQAILLLSVWSFPANSMSTDPAFILVSIAKSISMQLGIHRPEIIQDFVRVKTQLNSLEFRDAVQTWAGAFIAAQSVTTSIGQSTVLHADWVIEAACEQNSKYTLPDNLRHHLLISKFFTRINCLMAENKHLKTSHPLDREICILVNVLEQDFIELKLRIGQSLSGMMYKVSYARLRSDRGTEIHQILLEMSALQLRTYYFFISSDHDLRREGLLKAYTTSLDLICKATEAKEKSDFIRYAPDVYGRFLVLAAVLVMRIIHSSYARYVDVNEGKSAFDAVLRMFQRASLENDDLRGRISKILKQLWSFHQSCAPKSILEEPKLHIRTRLGASLLHDALWTWREEFGGQKGAVRTLGPATSVQNVLGNAEHTSRSIPNINPADPENMDSQTLQQRQLDLESRYGLVMGCRLSVILTNGFQFM</sequence>
<comment type="caution">
    <text evidence="7">The sequence shown here is derived from an EMBL/GenBank/DDBJ whole genome shotgun (WGS) entry which is preliminary data.</text>
</comment>
<dbReference type="PANTHER" id="PTHR31845">
    <property type="entry name" value="FINGER DOMAIN PROTEIN, PUTATIVE-RELATED"/>
    <property type="match status" value="1"/>
</dbReference>
<dbReference type="AlphaFoldDB" id="A0A9P6VIX4"/>
<dbReference type="GO" id="GO:0005634">
    <property type="term" value="C:nucleus"/>
    <property type="evidence" value="ECO:0007669"/>
    <property type="project" value="UniProtKB-SubCell"/>
</dbReference>
<dbReference type="CDD" id="cd12148">
    <property type="entry name" value="fungal_TF_MHR"/>
    <property type="match status" value="1"/>
</dbReference>
<dbReference type="InterPro" id="IPR051089">
    <property type="entry name" value="prtT"/>
</dbReference>
<keyword evidence="3" id="KW-0238">DNA-binding</keyword>
<organism evidence="7 8">
    <name type="scientific">Hyphodiscus hymeniophilus</name>
    <dbReference type="NCBI Taxonomy" id="353542"/>
    <lineage>
        <taxon>Eukaryota</taxon>
        <taxon>Fungi</taxon>
        <taxon>Dikarya</taxon>
        <taxon>Ascomycota</taxon>
        <taxon>Pezizomycotina</taxon>
        <taxon>Leotiomycetes</taxon>
        <taxon>Helotiales</taxon>
        <taxon>Hyphodiscaceae</taxon>
        <taxon>Hyphodiscus</taxon>
    </lineage>
</organism>
<gene>
    <name evidence="7" type="ORF">D0Z07_5247</name>
</gene>
<dbReference type="GO" id="GO:0000976">
    <property type="term" value="F:transcription cis-regulatory region binding"/>
    <property type="evidence" value="ECO:0007669"/>
    <property type="project" value="TreeGrafter"/>
</dbReference>
<reference evidence="7" key="1">
    <citation type="submission" date="2019-07" db="EMBL/GenBank/DDBJ databases">
        <title>Hyphodiscus hymeniophilus genome sequencing and assembly.</title>
        <authorList>
            <person name="Kramer G."/>
            <person name="Nodwell J."/>
        </authorList>
    </citation>
    <scope>NUCLEOTIDE SEQUENCE</scope>
    <source>
        <strain evidence="7">ATCC 34498</strain>
    </source>
</reference>
<dbReference type="OrthoDB" id="3163292at2759"/>
<feature type="region of interest" description="Disordered" evidence="6">
    <location>
        <begin position="61"/>
        <end position="126"/>
    </location>
</feature>
<feature type="region of interest" description="Disordered" evidence="6">
    <location>
        <begin position="1"/>
        <end position="42"/>
    </location>
</feature>
<comment type="subcellular location">
    <subcellularLocation>
        <location evidence="1">Nucleus</location>
    </subcellularLocation>
</comment>
<keyword evidence="5" id="KW-0539">Nucleus</keyword>
<proteinExistence type="predicted"/>
<evidence type="ECO:0000256" key="2">
    <source>
        <dbReference type="ARBA" id="ARBA00023015"/>
    </source>
</evidence>
<dbReference type="PANTHER" id="PTHR31845:SF21">
    <property type="entry name" value="REGULATORY PROTEIN LEU3"/>
    <property type="match status" value="1"/>
</dbReference>
<evidence type="ECO:0000256" key="4">
    <source>
        <dbReference type="ARBA" id="ARBA00023163"/>
    </source>
</evidence>
<evidence type="ECO:0000313" key="8">
    <source>
        <dbReference type="Proteomes" id="UP000785200"/>
    </source>
</evidence>
<dbReference type="EMBL" id="VNKQ01000010">
    <property type="protein sequence ID" value="KAG0648535.1"/>
    <property type="molecule type" value="Genomic_DNA"/>
</dbReference>
<evidence type="ECO:0000313" key="7">
    <source>
        <dbReference type="EMBL" id="KAG0648535.1"/>
    </source>
</evidence>
<feature type="compositionally biased region" description="Polar residues" evidence="6">
    <location>
        <begin position="66"/>
        <end position="80"/>
    </location>
</feature>
<evidence type="ECO:0000256" key="3">
    <source>
        <dbReference type="ARBA" id="ARBA00023125"/>
    </source>
</evidence>
<keyword evidence="4" id="KW-0804">Transcription</keyword>
<protein>
    <submittedName>
        <fullName evidence="7">Regulatory LEU3</fullName>
    </submittedName>
</protein>
<keyword evidence="2" id="KW-0805">Transcription regulation</keyword>
<keyword evidence="8" id="KW-1185">Reference proteome</keyword>
<dbReference type="GO" id="GO:0000981">
    <property type="term" value="F:DNA-binding transcription factor activity, RNA polymerase II-specific"/>
    <property type="evidence" value="ECO:0007669"/>
    <property type="project" value="TreeGrafter"/>
</dbReference>